<sequence>MTRASLNTQHLPAPAAAQLDQVARLTRAPLSASVRARLRRDVARDKIAACAKRKSLDLDPHSLMAEANTGAQHFELGCWLHYYSRRVGDEGLWARIDCMRRLLLSDYHQFNPRYDFFTVFDFGEREFDACFEMGDGSDVLRALVGMRSSTLVAEKFAQMGWTEEYLQGRGYLDCTPAQLPAATAARVHGQADLFAAA</sequence>
<gene>
    <name evidence="1" type="ORF">ACG02S_24535</name>
</gene>
<dbReference type="EMBL" id="JBIGHY010000015">
    <property type="protein sequence ID" value="MFG6417068.1"/>
    <property type="molecule type" value="Genomic_DNA"/>
</dbReference>
<proteinExistence type="predicted"/>
<name>A0ABW7EWT8_9BURK</name>
<comment type="caution">
    <text evidence="1">The sequence shown here is derived from an EMBL/GenBank/DDBJ whole genome shotgun (WGS) entry which is preliminary data.</text>
</comment>
<accession>A0ABW7EWT8</accession>
<keyword evidence="2" id="KW-1185">Reference proteome</keyword>
<evidence type="ECO:0000313" key="1">
    <source>
        <dbReference type="EMBL" id="MFG6417068.1"/>
    </source>
</evidence>
<reference evidence="1 2" key="1">
    <citation type="submission" date="2024-09" db="EMBL/GenBank/DDBJ databases">
        <title>Novel species of the genus Pelomonas and Roseateles isolated from streams.</title>
        <authorList>
            <person name="Lu H."/>
        </authorList>
    </citation>
    <scope>NUCLEOTIDE SEQUENCE [LARGE SCALE GENOMIC DNA]</scope>
    <source>
        <strain evidence="1 2">DC23W</strain>
    </source>
</reference>
<protein>
    <submittedName>
        <fullName evidence="1">Uncharacterized protein</fullName>
    </submittedName>
</protein>
<evidence type="ECO:0000313" key="2">
    <source>
        <dbReference type="Proteomes" id="UP001606300"/>
    </source>
</evidence>
<dbReference type="Proteomes" id="UP001606300">
    <property type="component" value="Unassembled WGS sequence"/>
</dbReference>
<organism evidence="1 2">
    <name type="scientific">Pelomonas dachongensis</name>
    <dbReference type="NCBI Taxonomy" id="3299029"/>
    <lineage>
        <taxon>Bacteria</taxon>
        <taxon>Pseudomonadati</taxon>
        <taxon>Pseudomonadota</taxon>
        <taxon>Betaproteobacteria</taxon>
        <taxon>Burkholderiales</taxon>
        <taxon>Sphaerotilaceae</taxon>
        <taxon>Roseateles</taxon>
    </lineage>
</organism>